<feature type="domain" description="B box-type" evidence="7">
    <location>
        <begin position="146"/>
        <end position="192"/>
    </location>
</feature>
<evidence type="ECO:0000259" key="7">
    <source>
        <dbReference type="PROSITE" id="PS50119"/>
    </source>
</evidence>
<evidence type="ECO:0000313" key="9">
    <source>
        <dbReference type="Proteomes" id="UP000241890"/>
    </source>
</evidence>
<dbReference type="InterPro" id="IPR027370">
    <property type="entry name" value="Znf-RING_euk"/>
</dbReference>
<dbReference type="GO" id="GO:0008270">
    <property type="term" value="F:zinc ion binding"/>
    <property type="evidence" value="ECO:0007669"/>
    <property type="project" value="UniProtKB-KW"/>
</dbReference>
<dbReference type="Pfam" id="PF13445">
    <property type="entry name" value="zf-RING_UBOX"/>
    <property type="match status" value="1"/>
</dbReference>
<evidence type="ECO:0000256" key="2">
    <source>
        <dbReference type="ARBA" id="ARBA00022771"/>
    </source>
</evidence>
<feature type="compositionally biased region" description="Polar residues" evidence="5">
    <location>
        <begin position="1"/>
        <end position="17"/>
    </location>
</feature>
<comment type="caution">
    <text evidence="8">The sequence shown here is derived from an EMBL/GenBank/DDBJ whole genome shotgun (WGS) entry which is preliminary data.</text>
</comment>
<dbReference type="CDD" id="cd19757">
    <property type="entry name" value="Bbox1"/>
    <property type="match status" value="1"/>
</dbReference>
<evidence type="ECO:0000256" key="1">
    <source>
        <dbReference type="ARBA" id="ARBA00022723"/>
    </source>
</evidence>
<feature type="domain" description="RING-type" evidence="6">
    <location>
        <begin position="44"/>
        <end position="117"/>
    </location>
</feature>
<feature type="region of interest" description="Disordered" evidence="5">
    <location>
        <begin position="83"/>
        <end position="112"/>
    </location>
</feature>
<dbReference type="SUPFAM" id="SSF57850">
    <property type="entry name" value="RING/U-box"/>
    <property type="match status" value="1"/>
</dbReference>
<evidence type="ECO:0000256" key="5">
    <source>
        <dbReference type="SAM" id="MobiDB-lite"/>
    </source>
</evidence>
<dbReference type="InParanoid" id="A0A2R5G3X5"/>
<gene>
    <name evidence="8" type="ORF">FCC1311_019412</name>
</gene>
<sequence>MATAETETMPSTLTNGSEPAVAAPASQTSHDAQDALPPLSSLTCQVCDTYFTEPVTLPCLHTFCKKCLETYNGRPLGQVVYEDEDDDEDEDGDQANGDAPPRPKKKKQKPVQCPTCKDKLHLASSEHFAEPFPNDRMARIVKLLHDSKILCQNCEQSASEYRCTVCDAYTCKACWDVTHAAPIFRDHSPEPLTHSEMTAAPKCESHPINDIEYFCTEEELGCCQVCLLKGEFKGKDYALVTDVRAERQKEVEHGVSEALLQRASLIEGRKQNETVLKELHETLAEQKAAVSANFAEIRKALDQREQETLQALQALHDSKEKVLNYQVNAIDTEKARIEDSVANVNLVLKHSNDLEVIYLTYVLQEQVNAICNVPSTNPSAGSSSGEPDHEPAVDAQLPVILSDKIPNLVSAYASVADASLVEEIASGQVDADVLASYSANDDQKNILRNVTGNNNADGAEYGCFIQ</sequence>
<dbReference type="OrthoDB" id="5951542at2759"/>
<dbReference type="InterPro" id="IPR017907">
    <property type="entry name" value="Znf_RING_CS"/>
</dbReference>
<proteinExistence type="predicted"/>
<dbReference type="InterPro" id="IPR001841">
    <property type="entry name" value="Znf_RING"/>
</dbReference>
<evidence type="ECO:0000313" key="8">
    <source>
        <dbReference type="EMBL" id="GBG25722.1"/>
    </source>
</evidence>
<dbReference type="EMBL" id="BEYU01000015">
    <property type="protein sequence ID" value="GBG25722.1"/>
    <property type="molecule type" value="Genomic_DNA"/>
</dbReference>
<dbReference type="InterPro" id="IPR013083">
    <property type="entry name" value="Znf_RING/FYVE/PHD"/>
</dbReference>
<dbReference type="Gene3D" id="3.30.160.60">
    <property type="entry name" value="Classic Zinc Finger"/>
    <property type="match status" value="1"/>
</dbReference>
<dbReference type="Proteomes" id="UP000241890">
    <property type="component" value="Unassembled WGS sequence"/>
</dbReference>
<organism evidence="8 9">
    <name type="scientific">Hondaea fermentalgiana</name>
    <dbReference type="NCBI Taxonomy" id="2315210"/>
    <lineage>
        <taxon>Eukaryota</taxon>
        <taxon>Sar</taxon>
        <taxon>Stramenopiles</taxon>
        <taxon>Bigyra</taxon>
        <taxon>Labyrinthulomycetes</taxon>
        <taxon>Thraustochytrida</taxon>
        <taxon>Thraustochytriidae</taxon>
        <taxon>Hondaea</taxon>
    </lineage>
</organism>
<dbReference type="PROSITE" id="PS50119">
    <property type="entry name" value="ZF_BBOX"/>
    <property type="match status" value="1"/>
</dbReference>
<keyword evidence="9" id="KW-1185">Reference proteome</keyword>
<accession>A0A2R5G3X5</accession>
<dbReference type="AlphaFoldDB" id="A0A2R5G3X5"/>
<reference evidence="8 9" key="1">
    <citation type="submission" date="2017-12" db="EMBL/GenBank/DDBJ databases">
        <title>Sequencing, de novo assembly and annotation of complete genome of a new Thraustochytrid species, strain FCC1311.</title>
        <authorList>
            <person name="Sedici K."/>
            <person name="Godart F."/>
            <person name="Aiese Cigliano R."/>
            <person name="Sanseverino W."/>
            <person name="Barakat M."/>
            <person name="Ortet P."/>
            <person name="Marechal E."/>
            <person name="Cagnac O."/>
            <person name="Amato A."/>
        </authorList>
    </citation>
    <scope>NUCLEOTIDE SEQUENCE [LARGE SCALE GENOMIC DNA]</scope>
</reference>
<keyword evidence="3" id="KW-0862">Zinc</keyword>
<keyword evidence="2 4" id="KW-0863">Zinc-finger</keyword>
<dbReference type="InterPro" id="IPR000315">
    <property type="entry name" value="Znf_B-box"/>
</dbReference>
<dbReference type="PANTHER" id="PTHR25462">
    <property type="entry name" value="BONUS, ISOFORM C-RELATED"/>
    <property type="match status" value="1"/>
</dbReference>
<feature type="region of interest" description="Disordered" evidence="5">
    <location>
        <begin position="1"/>
        <end position="34"/>
    </location>
</feature>
<protein>
    <submittedName>
        <fullName evidence="8">E3 ubiquitin-protein ligase TRIM71</fullName>
    </submittedName>
</protein>
<dbReference type="SMART" id="SM00184">
    <property type="entry name" value="RING"/>
    <property type="match status" value="1"/>
</dbReference>
<evidence type="ECO:0000259" key="6">
    <source>
        <dbReference type="PROSITE" id="PS50089"/>
    </source>
</evidence>
<dbReference type="PROSITE" id="PS00518">
    <property type="entry name" value="ZF_RING_1"/>
    <property type="match status" value="1"/>
</dbReference>
<dbReference type="SUPFAM" id="SSF57845">
    <property type="entry name" value="B-box zinc-binding domain"/>
    <property type="match status" value="1"/>
</dbReference>
<dbReference type="InterPro" id="IPR047153">
    <property type="entry name" value="TRIM45/56/19-like"/>
</dbReference>
<feature type="compositionally biased region" description="Acidic residues" evidence="5">
    <location>
        <begin position="83"/>
        <end position="93"/>
    </location>
</feature>
<evidence type="ECO:0000256" key="3">
    <source>
        <dbReference type="ARBA" id="ARBA00022833"/>
    </source>
</evidence>
<evidence type="ECO:0000256" key="4">
    <source>
        <dbReference type="PROSITE-ProRule" id="PRU00024"/>
    </source>
</evidence>
<dbReference type="Gene3D" id="3.30.40.10">
    <property type="entry name" value="Zinc/RING finger domain, C3HC4 (zinc finger)"/>
    <property type="match status" value="1"/>
</dbReference>
<dbReference type="PANTHER" id="PTHR25462:SF296">
    <property type="entry name" value="MEIOTIC P26, ISOFORM F"/>
    <property type="match status" value="1"/>
</dbReference>
<name>A0A2R5G3X5_9STRA</name>
<dbReference type="PROSITE" id="PS50089">
    <property type="entry name" value="ZF_RING_2"/>
    <property type="match status" value="1"/>
</dbReference>
<keyword evidence="1" id="KW-0479">Metal-binding</keyword>